<protein>
    <submittedName>
        <fullName evidence="1">Uncharacterized protein</fullName>
    </submittedName>
</protein>
<organism evidence="1 2">
    <name type="scientific">Mycetomoellerius zeteki</name>
    <dbReference type="NCBI Taxonomy" id="64791"/>
    <lineage>
        <taxon>Eukaryota</taxon>
        <taxon>Metazoa</taxon>
        <taxon>Ecdysozoa</taxon>
        <taxon>Arthropoda</taxon>
        <taxon>Hexapoda</taxon>
        <taxon>Insecta</taxon>
        <taxon>Pterygota</taxon>
        <taxon>Neoptera</taxon>
        <taxon>Endopterygota</taxon>
        <taxon>Hymenoptera</taxon>
        <taxon>Apocrita</taxon>
        <taxon>Aculeata</taxon>
        <taxon>Formicoidea</taxon>
        <taxon>Formicidae</taxon>
        <taxon>Myrmicinae</taxon>
        <taxon>Mycetomoellerius</taxon>
    </lineage>
</organism>
<dbReference type="EMBL" id="KQ983089">
    <property type="protein sequence ID" value="KYQ47551.1"/>
    <property type="molecule type" value="Genomic_DNA"/>
</dbReference>
<accession>A0A151WI73</accession>
<proteinExistence type="predicted"/>
<dbReference type="AlphaFoldDB" id="A0A151WI73"/>
<reference evidence="1 2" key="1">
    <citation type="submission" date="2015-09" db="EMBL/GenBank/DDBJ databases">
        <title>Trachymyrmex zeteki WGS genome.</title>
        <authorList>
            <person name="Nygaard S."/>
            <person name="Hu H."/>
            <person name="Boomsma J."/>
            <person name="Zhang G."/>
        </authorList>
    </citation>
    <scope>NUCLEOTIDE SEQUENCE [LARGE SCALE GENOMIC DNA]</scope>
    <source>
        <strain evidence="1">Tzet28-1</strain>
        <tissue evidence="1">Whole body</tissue>
    </source>
</reference>
<gene>
    <name evidence="1" type="ORF">ALC60_13306</name>
</gene>
<evidence type="ECO:0000313" key="1">
    <source>
        <dbReference type="EMBL" id="KYQ47551.1"/>
    </source>
</evidence>
<sequence length="122" mass="14001">MGNHANAHIGPPTKNVSLSNLFMRFQLFLSELVFDKLTFSCLKAIEIVSSGRYIVASSFSNNLIIFTNPESNVKLVYKFRLNGDFALSLYPRKPFFGRFLKFFQRFSLLNFDCTSLFDCTSM</sequence>
<evidence type="ECO:0000313" key="2">
    <source>
        <dbReference type="Proteomes" id="UP000075809"/>
    </source>
</evidence>
<keyword evidence="2" id="KW-1185">Reference proteome</keyword>
<dbReference type="Proteomes" id="UP000075809">
    <property type="component" value="Unassembled WGS sequence"/>
</dbReference>
<name>A0A151WI73_9HYME</name>